<dbReference type="RefSeq" id="WP_053378296.1">
    <property type="nucleotide sequence ID" value="NZ_CP011801.1"/>
</dbReference>
<organism evidence="2 3">
    <name type="scientific">Nitrospira moscoviensis</name>
    <dbReference type="NCBI Taxonomy" id="42253"/>
    <lineage>
        <taxon>Bacteria</taxon>
        <taxon>Pseudomonadati</taxon>
        <taxon>Nitrospirota</taxon>
        <taxon>Nitrospiria</taxon>
        <taxon>Nitrospirales</taxon>
        <taxon>Nitrospiraceae</taxon>
        <taxon>Nitrospira</taxon>
    </lineage>
</organism>
<protein>
    <recommendedName>
        <fullName evidence="4">Alkyl hydroperoxide reductase subunit C/ Thiol specific antioxidant domain-containing protein</fullName>
    </recommendedName>
</protein>
<dbReference type="STRING" id="42253.NITMOv2_0437"/>
<sequence>MSEEAGKSVHLSVRIWIAVALFFAGFLGLAEYQRNPLNDPDAARQRTGVVLPPGQEPAPTISSLDIHGRPAVIIFDRSLAGRHLFHDLADQSDITKNAALIVVTSDRSRPIIEAGIDRVLSDQDGAIAEAFRLRRPIDKGYPVGYALVDASGSIRFRTLDPGYARRAWEIRLLLSDMKS</sequence>
<dbReference type="OrthoDB" id="5183149at2"/>
<dbReference type="AlphaFoldDB" id="A0A0K2G7E1"/>
<keyword evidence="1" id="KW-0472">Membrane</keyword>
<evidence type="ECO:0000313" key="3">
    <source>
        <dbReference type="Proteomes" id="UP000069205"/>
    </source>
</evidence>
<reference evidence="2 3" key="1">
    <citation type="journal article" date="2015" name="Proc. Natl. Acad. Sci. U.S.A.">
        <title>Expanded metabolic versatility of ubiquitous nitrite-oxidizing bacteria from the genus Nitrospira.</title>
        <authorList>
            <person name="Koch H."/>
            <person name="Lucker S."/>
            <person name="Albertsen M."/>
            <person name="Kitzinger K."/>
            <person name="Herbold C."/>
            <person name="Spieck E."/>
            <person name="Nielsen P.H."/>
            <person name="Wagner M."/>
            <person name="Daims H."/>
        </authorList>
    </citation>
    <scope>NUCLEOTIDE SEQUENCE [LARGE SCALE GENOMIC DNA]</scope>
    <source>
        <strain evidence="2 3">NSP M-1</strain>
    </source>
</reference>
<name>A0A0K2G7E1_NITMO</name>
<dbReference type="Proteomes" id="UP000069205">
    <property type="component" value="Chromosome"/>
</dbReference>
<dbReference type="PATRIC" id="fig|42253.5.peg.427"/>
<keyword evidence="1" id="KW-0812">Transmembrane</keyword>
<keyword evidence="3" id="KW-1185">Reference proteome</keyword>
<evidence type="ECO:0008006" key="4">
    <source>
        <dbReference type="Google" id="ProtNLM"/>
    </source>
</evidence>
<gene>
    <name evidence="2" type="ORF">NITMOv2_0437</name>
</gene>
<keyword evidence="1" id="KW-1133">Transmembrane helix</keyword>
<feature type="transmembrane region" description="Helical" evidence="1">
    <location>
        <begin position="12"/>
        <end position="30"/>
    </location>
</feature>
<dbReference type="KEGG" id="nmv:NITMOv2_0437"/>
<accession>A0A0K2G7E1</accession>
<evidence type="ECO:0000313" key="2">
    <source>
        <dbReference type="EMBL" id="ALA56873.1"/>
    </source>
</evidence>
<dbReference type="EMBL" id="CP011801">
    <property type="protein sequence ID" value="ALA56873.1"/>
    <property type="molecule type" value="Genomic_DNA"/>
</dbReference>
<evidence type="ECO:0000256" key="1">
    <source>
        <dbReference type="SAM" id="Phobius"/>
    </source>
</evidence>
<proteinExistence type="predicted"/>